<accession>A0A4C1V447</accession>
<organism evidence="1 2">
    <name type="scientific">Eumeta variegata</name>
    <name type="common">Bagworm moth</name>
    <name type="synonym">Eumeta japonica</name>
    <dbReference type="NCBI Taxonomy" id="151549"/>
    <lineage>
        <taxon>Eukaryota</taxon>
        <taxon>Metazoa</taxon>
        <taxon>Ecdysozoa</taxon>
        <taxon>Arthropoda</taxon>
        <taxon>Hexapoda</taxon>
        <taxon>Insecta</taxon>
        <taxon>Pterygota</taxon>
        <taxon>Neoptera</taxon>
        <taxon>Endopterygota</taxon>
        <taxon>Lepidoptera</taxon>
        <taxon>Glossata</taxon>
        <taxon>Ditrysia</taxon>
        <taxon>Tineoidea</taxon>
        <taxon>Psychidae</taxon>
        <taxon>Oiketicinae</taxon>
        <taxon>Eumeta</taxon>
    </lineage>
</organism>
<evidence type="ECO:0000313" key="2">
    <source>
        <dbReference type="Proteomes" id="UP000299102"/>
    </source>
</evidence>
<gene>
    <name evidence="1" type="ORF">EVAR_82883_1</name>
</gene>
<evidence type="ECO:0000313" key="1">
    <source>
        <dbReference type="EMBL" id="GBP33042.1"/>
    </source>
</evidence>
<name>A0A4C1V447_EUMVA</name>
<proteinExistence type="predicted"/>
<keyword evidence="2" id="KW-1185">Reference proteome</keyword>
<dbReference type="AlphaFoldDB" id="A0A4C1V447"/>
<dbReference type="EMBL" id="BGZK01000268">
    <property type="protein sequence ID" value="GBP33042.1"/>
    <property type="molecule type" value="Genomic_DNA"/>
</dbReference>
<reference evidence="1 2" key="1">
    <citation type="journal article" date="2019" name="Commun. Biol.">
        <title>The bagworm genome reveals a unique fibroin gene that provides high tensile strength.</title>
        <authorList>
            <person name="Kono N."/>
            <person name="Nakamura H."/>
            <person name="Ohtoshi R."/>
            <person name="Tomita M."/>
            <person name="Numata K."/>
            <person name="Arakawa K."/>
        </authorList>
    </citation>
    <scope>NUCLEOTIDE SEQUENCE [LARGE SCALE GENOMIC DNA]</scope>
</reference>
<sequence>MGALSRDQQAWVPLGYRWSPPPMDTHRLRRNHHYGTDLLNKNMIYDVGRRGPMERGGAIEVGRGLIKGELATGTFTR</sequence>
<dbReference type="Proteomes" id="UP000299102">
    <property type="component" value="Unassembled WGS sequence"/>
</dbReference>
<comment type="caution">
    <text evidence="1">The sequence shown here is derived from an EMBL/GenBank/DDBJ whole genome shotgun (WGS) entry which is preliminary data.</text>
</comment>
<protein>
    <submittedName>
        <fullName evidence="1">Uncharacterized protein</fullName>
    </submittedName>
</protein>